<dbReference type="Gene3D" id="2.120.10.30">
    <property type="entry name" value="TolB, C-terminal domain"/>
    <property type="match status" value="1"/>
</dbReference>
<gene>
    <name evidence="4" type="ORF">CONCODRAFT_79063</name>
</gene>
<dbReference type="Proteomes" id="UP000070444">
    <property type="component" value="Unassembled WGS sequence"/>
</dbReference>
<dbReference type="PANTHER" id="PTHR47572:SF4">
    <property type="entry name" value="LACTONASE DRP35"/>
    <property type="match status" value="1"/>
</dbReference>
<accession>A0A137P4M3</accession>
<evidence type="ECO:0000256" key="2">
    <source>
        <dbReference type="SAM" id="SignalP"/>
    </source>
</evidence>
<feature type="chain" id="PRO_5007294477" evidence="2">
    <location>
        <begin position="17"/>
        <end position="343"/>
    </location>
</feature>
<sequence length="343" mass="37792">MKFIIVNLLLSGLVASKKCKPGTFPTESASPFITLEDSKFGPNIEGTSVNHKGEIFATSYGKDPLYAIGKASKPQDEFYRDNLTTSYVNGVRFVSKKVAYVAEVVNHRVLKLDLDDSGKVAASSVLCSDPTMIQPNDIAVTKGGVVFTSGSKFTPTTTDKSGDIWVCEPGKSAKRLVVMGRTNGIEVSNDNRYLYVSEAYDKDGESVVQKIWKNTINSDFSLTNKELFVDFEKLDKTQAYHIDGMRFDIKGNLYVTRHGGQHVTVLNPEGKIIKKIKLNFTYPTNLEFGGKEGKELYIVGRCGINTPDGEGKGCVDVIKVPHAGRAYTNLQKDSDEDENDEEL</sequence>
<proteinExistence type="predicted"/>
<dbReference type="STRING" id="796925.A0A137P4M3"/>
<protein>
    <submittedName>
        <fullName evidence="4">Calcium-dependent phosphotriesterase</fullName>
    </submittedName>
</protein>
<dbReference type="OMA" id="NAKSICQ"/>
<dbReference type="InterPro" id="IPR051262">
    <property type="entry name" value="SMP-30/CGR1_Lactonase"/>
</dbReference>
<dbReference type="GO" id="GO:0016787">
    <property type="term" value="F:hydrolase activity"/>
    <property type="evidence" value="ECO:0007669"/>
    <property type="project" value="UniProtKB-KW"/>
</dbReference>
<reference evidence="4 5" key="1">
    <citation type="journal article" date="2015" name="Genome Biol. Evol.">
        <title>Phylogenomic analyses indicate that early fungi evolved digesting cell walls of algal ancestors of land plants.</title>
        <authorList>
            <person name="Chang Y."/>
            <person name="Wang S."/>
            <person name="Sekimoto S."/>
            <person name="Aerts A.L."/>
            <person name="Choi C."/>
            <person name="Clum A."/>
            <person name="LaButti K.M."/>
            <person name="Lindquist E.A."/>
            <person name="Yee Ngan C."/>
            <person name="Ohm R.A."/>
            <person name="Salamov A.A."/>
            <person name="Grigoriev I.V."/>
            <person name="Spatafora J.W."/>
            <person name="Berbee M.L."/>
        </authorList>
    </citation>
    <scope>NUCLEOTIDE SEQUENCE [LARGE SCALE GENOMIC DNA]</scope>
    <source>
        <strain evidence="4 5">NRRL 28638</strain>
    </source>
</reference>
<feature type="signal peptide" evidence="2">
    <location>
        <begin position="1"/>
        <end position="16"/>
    </location>
</feature>
<dbReference type="SUPFAM" id="SSF63829">
    <property type="entry name" value="Calcium-dependent phosphotriesterase"/>
    <property type="match status" value="1"/>
</dbReference>
<dbReference type="PANTHER" id="PTHR47572">
    <property type="entry name" value="LIPOPROTEIN-RELATED"/>
    <property type="match status" value="1"/>
</dbReference>
<dbReference type="AlphaFoldDB" id="A0A137P4M3"/>
<keyword evidence="1" id="KW-0378">Hydrolase</keyword>
<keyword evidence="2" id="KW-0732">Signal</keyword>
<organism evidence="4 5">
    <name type="scientific">Conidiobolus coronatus (strain ATCC 28846 / CBS 209.66 / NRRL 28638)</name>
    <name type="common">Delacroixia coronata</name>
    <dbReference type="NCBI Taxonomy" id="796925"/>
    <lineage>
        <taxon>Eukaryota</taxon>
        <taxon>Fungi</taxon>
        <taxon>Fungi incertae sedis</taxon>
        <taxon>Zoopagomycota</taxon>
        <taxon>Entomophthoromycotina</taxon>
        <taxon>Entomophthoromycetes</taxon>
        <taxon>Entomophthorales</taxon>
        <taxon>Ancylistaceae</taxon>
        <taxon>Conidiobolus</taxon>
    </lineage>
</organism>
<dbReference type="InterPro" id="IPR013658">
    <property type="entry name" value="SGL"/>
</dbReference>
<feature type="domain" description="SMP-30/Gluconolactonase/LRE-like region" evidence="3">
    <location>
        <begin position="129"/>
        <end position="298"/>
    </location>
</feature>
<evidence type="ECO:0000313" key="4">
    <source>
        <dbReference type="EMBL" id="KXN69946.1"/>
    </source>
</evidence>
<evidence type="ECO:0000256" key="1">
    <source>
        <dbReference type="ARBA" id="ARBA00022801"/>
    </source>
</evidence>
<dbReference type="Pfam" id="PF08450">
    <property type="entry name" value="SGL"/>
    <property type="match status" value="1"/>
</dbReference>
<dbReference type="EMBL" id="KQ964517">
    <property type="protein sequence ID" value="KXN69946.1"/>
    <property type="molecule type" value="Genomic_DNA"/>
</dbReference>
<name>A0A137P4M3_CONC2</name>
<dbReference type="OrthoDB" id="423498at2759"/>
<keyword evidence="5" id="KW-1185">Reference proteome</keyword>
<evidence type="ECO:0000313" key="5">
    <source>
        <dbReference type="Proteomes" id="UP000070444"/>
    </source>
</evidence>
<evidence type="ECO:0000259" key="3">
    <source>
        <dbReference type="Pfam" id="PF08450"/>
    </source>
</evidence>
<dbReference type="InterPro" id="IPR011042">
    <property type="entry name" value="6-blade_b-propeller_TolB-like"/>
</dbReference>